<organism evidence="1 2">
    <name type="scientific">Catellatospora methionotrophica</name>
    <dbReference type="NCBI Taxonomy" id="121620"/>
    <lineage>
        <taxon>Bacteria</taxon>
        <taxon>Bacillati</taxon>
        <taxon>Actinomycetota</taxon>
        <taxon>Actinomycetes</taxon>
        <taxon>Micromonosporales</taxon>
        <taxon>Micromonosporaceae</taxon>
        <taxon>Catellatospora</taxon>
    </lineage>
</organism>
<dbReference type="EMBL" id="BONJ01000021">
    <property type="protein sequence ID" value="GIG15586.1"/>
    <property type="molecule type" value="Genomic_DNA"/>
</dbReference>
<dbReference type="AlphaFoldDB" id="A0A8J3PFF4"/>
<protein>
    <submittedName>
        <fullName evidence="1">Uncharacterized protein</fullName>
    </submittedName>
</protein>
<accession>A0A8J3PFF4</accession>
<dbReference type="Proteomes" id="UP000660339">
    <property type="component" value="Unassembled WGS sequence"/>
</dbReference>
<evidence type="ECO:0000313" key="1">
    <source>
        <dbReference type="EMBL" id="GIG15586.1"/>
    </source>
</evidence>
<name>A0A8J3PFF4_9ACTN</name>
<sequence>MVRFPPIATGPSLSLLVRVVLPRVNTLNPSAAAVGADGLTAAADAAGIMTSIAEAVALSNAVAATMPRIRVICMSEIYRPLGHEWAIILICE</sequence>
<keyword evidence="2" id="KW-1185">Reference proteome</keyword>
<gene>
    <name evidence="1" type="ORF">Cme02nite_39180</name>
</gene>
<evidence type="ECO:0000313" key="2">
    <source>
        <dbReference type="Proteomes" id="UP000660339"/>
    </source>
</evidence>
<comment type="caution">
    <text evidence="1">The sequence shown here is derived from an EMBL/GenBank/DDBJ whole genome shotgun (WGS) entry which is preliminary data.</text>
</comment>
<proteinExistence type="predicted"/>
<reference evidence="1" key="1">
    <citation type="submission" date="2021-01" db="EMBL/GenBank/DDBJ databases">
        <title>Whole genome shotgun sequence of Catellatospora methionotrophica NBRC 14553.</title>
        <authorList>
            <person name="Komaki H."/>
            <person name="Tamura T."/>
        </authorList>
    </citation>
    <scope>NUCLEOTIDE SEQUENCE</scope>
    <source>
        <strain evidence="1">NBRC 14553</strain>
    </source>
</reference>